<dbReference type="EMBL" id="JBHUGI010000005">
    <property type="protein sequence ID" value="MFD1926981.1"/>
    <property type="molecule type" value="Genomic_DNA"/>
</dbReference>
<gene>
    <name evidence="5" type="ORF">ACFSFY_02680</name>
</gene>
<organism evidence="5 6">
    <name type="scientific">Sporosarcina siberiensis</name>
    <dbReference type="NCBI Taxonomy" id="1365606"/>
    <lineage>
        <taxon>Bacteria</taxon>
        <taxon>Bacillati</taxon>
        <taxon>Bacillota</taxon>
        <taxon>Bacilli</taxon>
        <taxon>Bacillales</taxon>
        <taxon>Caryophanaceae</taxon>
        <taxon>Sporosarcina</taxon>
    </lineage>
</organism>
<dbReference type="Pfam" id="PF01047">
    <property type="entry name" value="MarR"/>
    <property type="match status" value="1"/>
</dbReference>
<dbReference type="RefSeq" id="WP_381535640.1">
    <property type="nucleotide sequence ID" value="NZ_JBHUGI010000005.1"/>
</dbReference>
<reference evidence="6" key="1">
    <citation type="journal article" date="2019" name="Int. J. Syst. Evol. Microbiol.">
        <title>The Global Catalogue of Microorganisms (GCM) 10K type strain sequencing project: providing services to taxonomists for standard genome sequencing and annotation.</title>
        <authorList>
            <consortium name="The Broad Institute Genomics Platform"/>
            <consortium name="The Broad Institute Genome Sequencing Center for Infectious Disease"/>
            <person name="Wu L."/>
            <person name="Ma J."/>
        </authorList>
    </citation>
    <scope>NUCLEOTIDE SEQUENCE [LARGE SCALE GENOMIC DNA]</scope>
    <source>
        <strain evidence="6">CGMCC 4.7177</strain>
    </source>
</reference>
<evidence type="ECO:0000256" key="2">
    <source>
        <dbReference type="ARBA" id="ARBA00023125"/>
    </source>
</evidence>
<keyword evidence="2" id="KW-0238">DNA-binding</keyword>
<dbReference type="NCBIfam" id="NF010349">
    <property type="entry name" value="PRK13777.1"/>
    <property type="match status" value="1"/>
</dbReference>
<proteinExistence type="predicted"/>
<comment type="caution">
    <text evidence="5">The sequence shown here is derived from an EMBL/GenBank/DDBJ whole genome shotgun (WGS) entry which is preliminary data.</text>
</comment>
<feature type="domain" description="HTH marR-type" evidence="4">
    <location>
        <begin position="11"/>
        <end position="155"/>
    </location>
</feature>
<dbReference type="Proteomes" id="UP001597218">
    <property type="component" value="Unassembled WGS sequence"/>
</dbReference>
<keyword evidence="6" id="KW-1185">Reference proteome</keyword>
<dbReference type="InterPro" id="IPR036388">
    <property type="entry name" value="WH-like_DNA-bd_sf"/>
</dbReference>
<keyword evidence="3" id="KW-0804">Transcription</keyword>
<dbReference type="PROSITE" id="PS01117">
    <property type="entry name" value="HTH_MARR_1"/>
    <property type="match status" value="1"/>
</dbReference>
<dbReference type="Gene3D" id="1.10.10.10">
    <property type="entry name" value="Winged helix-like DNA-binding domain superfamily/Winged helix DNA-binding domain"/>
    <property type="match status" value="1"/>
</dbReference>
<sequence>MIDEKYPLKESMIFTQRVAQMSKALWKAVEKDWQQWIKPYDLNINEHHILWISFHLKGATISEIAKFGVMHVSTAFNFSKKLEQREYLEFYKKDDDRRNTYVSVTEKGKDLLVEMNKSYYDTEHGILKGSLPIKELYGKFPEFLEVMSVIRNIYGEEFMEIFELGFKNIESIFDDSSNQILIDKDIVNDEEL</sequence>
<accession>A0ABW4SE98</accession>
<evidence type="ECO:0000256" key="3">
    <source>
        <dbReference type="ARBA" id="ARBA00023163"/>
    </source>
</evidence>
<name>A0ABW4SE98_9BACL</name>
<evidence type="ECO:0000259" key="4">
    <source>
        <dbReference type="PROSITE" id="PS50995"/>
    </source>
</evidence>
<dbReference type="InterPro" id="IPR023187">
    <property type="entry name" value="Tscrpt_reg_MarR-type_CS"/>
</dbReference>
<dbReference type="InterPro" id="IPR036390">
    <property type="entry name" value="WH_DNA-bd_sf"/>
</dbReference>
<evidence type="ECO:0000313" key="5">
    <source>
        <dbReference type="EMBL" id="MFD1926981.1"/>
    </source>
</evidence>
<dbReference type="SMART" id="SM00347">
    <property type="entry name" value="HTH_MARR"/>
    <property type="match status" value="1"/>
</dbReference>
<dbReference type="PANTHER" id="PTHR33164:SF58">
    <property type="entry name" value="DNA-BINDING TRANSCRIPTIONAL REPRESSOR SCOC"/>
    <property type="match status" value="1"/>
</dbReference>
<dbReference type="SUPFAM" id="SSF46785">
    <property type="entry name" value="Winged helix' DNA-binding domain"/>
    <property type="match status" value="1"/>
</dbReference>
<protein>
    <submittedName>
        <fullName evidence="5">HTH-type transcriptional regulator Hpr</fullName>
    </submittedName>
</protein>
<evidence type="ECO:0000256" key="1">
    <source>
        <dbReference type="ARBA" id="ARBA00023015"/>
    </source>
</evidence>
<evidence type="ECO:0000313" key="6">
    <source>
        <dbReference type="Proteomes" id="UP001597218"/>
    </source>
</evidence>
<dbReference type="InterPro" id="IPR039422">
    <property type="entry name" value="MarR/SlyA-like"/>
</dbReference>
<dbReference type="PROSITE" id="PS50995">
    <property type="entry name" value="HTH_MARR_2"/>
    <property type="match status" value="1"/>
</dbReference>
<dbReference type="InterPro" id="IPR000835">
    <property type="entry name" value="HTH_MarR-typ"/>
</dbReference>
<keyword evidence="1" id="KW-0805">Transcription regulation</keyword>
<dbReference type="PANTHER" id="PTHR33164">
    <property type="entry name" value="TRANSCRIPTIONAL REGULATOR, MARR FAMILY"/>
    <property type="match status" value="1"/>
</dbReference>